<dbReference type="Pfam" id="PF04910">
    <property type="entry name" value="Tcf25"/>
    <property type="match status" value="2"/>
</dbReference>
<feature type="region of interest" description="Disordered" evidence="1">
    <location>
        <begin position="719"/>
        <end position="748"/>
    </location>
</feature>
<reference evidence="2 3" key="1">
    <citation type="journal article" date="2015" name="Genome Biol. Evol.">
        <title>Phylogenomic analyses indicate that early fungi evolved digesting cell walls of algal ancestors of land plants.</title>
        <authorList>
            <person name="Chang Y."/>
            <person name="Wang S."/>
            <person name="Sekimoto S."/>
            <person name="Aerts A.L."/>
            <person name="Choi C."/>
            <person name="Clum A."/>
            <person name="LaButti K.M."/>
            <person name="Lindquist E.A."/>
            <person name="Yee Ngan C."/>
            <person name="Ohm R.A."/>
            <person name="Salamov A.A."/>
            <person name="Grigoriev I.V."/>
            <person name="Spatafora J.W."/>
            <person name="Berbee M.L."/>
        </authorList>
    </citation>
    <scope>NUCLEOTIDE SEQUENCE [LARGE SCALE GENOMIC DNA]</scope>
    <source>
        <strain evidence="2 3">JEL478</strain>
    </source>
</reference>
<organism evidence="2 3">
    <name type="scientific">Gonapodya prolifera (strain JEL478)</name>
    <name type="common">Monoblepharis prolifera</name>
    <dbReference type="NCBI Taxonomy" id="1344416"/>
    <lineage>
        <taxon>Eukaryota</taxon>
        <taxon>Fungi</taxon>
        <taxon>Fungi incertae sedis</taxon>
        <taxon>Chytridiomycota</taxon>
        <taxon>Chytridiomycota incertae sedis</taxon>
        <taxon>Monoblepharidomycetes</taxon>
        <taxon>Monoblepharidales</taxon>
        <taxon>Gonapodyaceae</taxon>
        <taxon>Gonapodya</taxon>
    </lineage>
</organism>
<feature type="compositionally biased region" description="Basic residues" evidence="1">
    <location>
        <begin position="78"/>
        <end position="89"/>
    </location>
</feature>
<dbReference type="OrthoDB" id="205993at2759"/>
<dbReference type="PANTHER" id="PTHR22684">
    <property type="entry name" value="NULP1-RELATED"/>
    <property type="match status" value="1"/>
</dbReference>
<evidence type="ECO:0000256" key="1">
    <source>
        <dbReference type="SAM" id="MobiDB-lite"/>
    </source>
</evidence>
<feature type="region of interest" description="Disordered" evidence="1">
    <location>
        <begin position="641"/>
        <end position="687"/>
    </location>
</feature>
<evidence type="ECO:0000313" key="2">
    <source>
        <dbReference type="EMBL" id="KXS19540.1"/>
    </source>
</evidence>
<name>A0A139AS26_GONPJ</name>
<dbReference type="PANTHER" id="PTHR22684:SF0">
    <property type="entry name" value="RIBOSOME QUALITY CONTROL COMPLEX SUBUNIT TCF25"/>
    <property type="match status" value="1"/>
</dbReference>
<feature type="compositionally biased region" description="Acidic residues" evidence="1">
    <location>
        <begin position="21"/>
        <end position="31"/>
    </location>
</feature>
<accession>A0A139AS26</accession>
<gene>
    <name evidence="2" type="ORF">M427DRAFT_52951</name>
</gene>
<dbReference type="GO" id="GO:1990112">
    <property type="term" value="C:RQC complex"/>
    <property type="evidence" value="ECO:0007669"/>
    <property type="project" value="TreeGrafter"/>
</dbReference>
<evidence type="ECO:0000313" key="3">
    <source>
        <dbReference type="Proteomes" id="UP000070544"/>
    </source>
</evidence>
<dbReference type="InterPro" id="IPR006994">
    <property type="entry name" value="TCF25/Rqc1"/>
</dbReference>
<dbReference type="EMBL" id="KQ965738">
    <property type="protein sequence ID" value="KXS19540.1"/>
    <property type="molecule type" value="Genomic_DNA"/>
</dbReference>
<feature type="compositionally biased region" description="Polar residues" evidence="1">
    <location>
        <begin position="92"/>
        <end position="104"/>
    </location>
</feature>
<keyword evidence="3" id="KW-1185">Reference proteome</keyword>
<dbReference type="STRING" id="1344416.A0A139AS26"/>
<evidence type="ECO:0008006" key="4">
    <source>
        <dbReference type="Google" id="ProtNLM"/>
    </source>
</evidence>
<proteinExistence type="predicted"/>
<feature type="compositionally biased region" description="Acidic residues" evidence="1">
    <location>
        <begin position="725"/>
        <end position="735"/>
    </location>
</feature>
<feature type="compositionally biased region" description="Acidic residues" evidence="1">
    <location>
        <begin position="648"/>
        <end position="658"/>
    </location>
</feature>
<dbReference type="OMA" id="IWGKMPP"/>
<sequence>MSRQVRKLIQQRERERIDAAAAEENESEIEGTSERASNLFDLLAGGEDVDEPTSSNEAETGDPVAEEYRASPVSNRQAPHKKKKKKGKGKALQNTEKANGATSTGKEESEDEIERAVREIQSRLGATKQQPVEVRTVGPSVFPRWRSLLSANPKYLDPDADLKRLLGADFHDDANRRRPRGAPGGRDGGVRMKKTVLVRLNEEWPRVEKIGLEMELIRSAGDVNVFGYTHSGRYMEIERAFLTAVYSFDPNPLAQIARRHPYHVSTLLALSEVYRHSGDHQTAIELLDRSLYALEVAFHPRFTPFTLSSQNKAVPVTGTSSVACSILPYSNPLNRTFHIALCKHAQALSRGSRHRSALETVKVMLSTSLVSGSAGGAMPDQPFAEKWGDDGWDPLGMFNFLDVLALKAGEAAWFGDLCVELEIIATQWATANAEGTQGDWTEVERSIARTADILRTLPNILIGKAAAEYRLEEENGNGHVGSTKMLVDALKQFPMVIPLLYDKLDIHDEEPGVAMIREAMAGIDGRDATSVAARTLRYCKAYATMSHSIWSPPAQLSFLRTTVSEFLSHNTSIRSDLFVSRGMGLLEPSSFHRFLFLTDDPTLQALIPEQLLERGMLLHDPLPPRGIQSPYEEFLTSNGFRNAPGNWDDGEDSWEQEENVPNPLPNEDTPPGAATVGTENGDQARDGTLRSLPNLLRWMLGGGDGGPARELLQSLNLWGRGADGEMQEEEEDEESDQYHSFDDEGESQ</sequence>
<protein>
    <recommendedName>
        <fullName evidence="4">DUF654-domain-containing protein</fullName>
    </recommendedName>
</protein>
<dbReference type="AlphaFoldDB" id="A0A139AS26"/>
<dbReference type="Proteomes" id="UP000070544">
    <property type="component" value="Unassembled WGS sequence"/>
</dbReference>
<feature type="region of interest" description="Disordered" evidence="1">
    <location>
        <begin position="1"/>
        <end position="114"/>
    </location>
</feature>